<reference evidence="1 2" key="2">
    <citation type="submission" date="2014-09" db="EMBL/GenBank/DDBJ databases">
        <title>Genome announcement of three Brucella strains isolated from bovine in Zimbabwe.</title>
        <authorList>
            <person name="Ledwaba M.M.B."/>
            <person name="Mafofo J.J."/>
            <person name="van Heerden H.H."/>
        </authorList>
    </citation>
    <scope>NUCLEOTIDE SEQUENCE [LARGE SCALE GENOMIC DNA]</scope>
    <source>
        <strain evidence="1 2">ZW046</strain>
    </source>
</reference>
<dbReference type="EMBL" id="CP009096">
    <property type="protein sequence ID" value="AIN88022.1"/>
    <property type="molecule type" value="Genomic_DNA"/>
</dbReference>
<sequence>MSTDQSDLVQSKICDTAHSIIVSTDQSDLVQSKICDTADGIAYVEEDRIQNDIFGEMSPL</sequence>
<accession>A0AAU8QWA7</accession>
<dbReference type="Proteomes" id="UP000029248">
    <property type="component" value="Chromosome 1"/>
</dbReference>
<gene>
    <name evidence="1" type="ORF">IY72_08865</name>
</gene>
<evidence type="ECO:0000313" key="1">
    <source>
        <dbReference type="EMBL" id="AIN88022.1"/>
    </source>
</evidence>
<protein>
    <submittedName>
        <fullName evidence="1">Uncharacterized protein</fullName>
    </submittedName>
</protein>
<evidence type="ECO:0000313" key="2">
    <source>
        <dbReference type="Proteomes" id="UP000029248"/>
    </source>
</evidence>
<dbReference type="KEGG" id="bsg:IY72_08865"/>
<name>A0AAU8QWA7_BRUSS</name>
<proteinExistence type="predicted"/>
<reference evidence="1 2" key="1">
    <citation type="submission" date="2014-07" db="EMBL/GenBank/DDBJ databases">
        <authorList>
            <person name="Ledwaba M.B."/>
            <person name="Mafofo J."/>
            <person name="van Heerden H."/>
        </authorList>
    </citation>
    <scope>NUCLEOTIDE SEQUENCE [LARGE SCALE GENOMIC DNA]</scope>
    <source>
        <strain evidence="1 2">ZW046</strain>
    </source>
</reference>
<dbReference type="KEGG" id="bsw:IY71_09095"/>
<dbReference type="AlphaFoldDB" id="A0AAU8QWA7"/>
<organism evidence="1 2">
    <name type="scientific">Brucella suis</name>
    <dbReference type="NCBI Taxonomy" id="29461"/>
    <lineage>
        <taxon>Bacteria</taxon>
        <taxon>Pseudomonadati</taxon>
        <taxon>Pseudomonadota</taxon>
        <taxon>Alphaproteobacteria</taxon>
        <taxon>Hyphomicrobiales</taxon>
        <taxon>Brucellaceae</taxon>
        <taxon>Brucella/Ochrobactrum group</taxon>
        <taxon>Brucella</taxon>
    </lineage>
</organism>